<evidence type="ECO:0000256" key="1">
    <source>
        <dbReference type="ARBA" id="ARBA00001933"/>
    </source>
</evidence>
<comment type="similarity">
    <text evidence="3">Belongs to the cysteine synthase/cystathionine beta-synthase family.</text>
</comment>
<feature type="domain" description="Tryptophan synthase beta chain-like PALP" evidence="11">
    <location>
        <begin position="60"/>
        <end position="355"/>
    </location>
</feature>
<keyword evidence="7" id="KW-0198">Cysteine biosynthesis</keyword>
<evidence type="ECO:0000256" key="10">
    <source>
        <dbReference type="ARBA" id="ARBA00047490"/>
    </source>
</evidence>
<dbReference type="SUPFAM" id="SSF54631">
    <property type="entry name" value="CBS-domain pair"/>
    <property type="match status" value="1"/>
</dbReference>
<dbReference type="Proteomes" id="UP001372834">
    <property type="component" value="Unassembled WGS sequence"/>
</dbReference>
<dbReference type="GO" id="GO:0006535">
    <property type="term" value="P:cysteine biosynthetic process from serine"/>
    <property type="evidence" value="ECO:0007669"/>
    <property type="project" value="InterPro"/>
</dbReference>
<dbReference type="FunFam" id="3.40.50.1100:FF:000003">
    <property type="entry name" value="Cystathionine beta-synthase"/>
    <property type="match status" value="1"/>
</dbReference>
<dbReference type="GO" id="GO:0004122">
    <property type="term" value="F:cystathionine beta-synthase activity"/>
    <property type="evidence" value="ECO:0007669"/>
    <property type="project" value="UniProtKB-EC"/>
</dbReference>
<dbReference type="GO" id="GO:0019343">
    <property type="term" value="P:cysteine biosynthetic process via cystathionine"/>
    <property type="evidence" value="ECO:0007669"/>
    <property type="project" value="InterPro"/>
</dbReference>
<dbReference type="InterPro" id="IPR001926">
    <property type="entry name" value="TrpB-like_PALP"/>
</dbReference>
<dbReference type="EC" id="4.2.1.22" evidence="4"/>
<evidence type="ECO:0000256" key="5">
    <source>
        <dbReference type="ARBA" id="ARBA00022898"/>
    </source>
</evidence>
<comment type="caution">
    <text evidence="12">The sequence shown here is derived from an EMBL/GenBank/DDBJ whole genome shotgun (WGS) entry which is preliminary data.</text>
</comment>
<dbReference type="PANTHER" id="PTHR10314">
    <property type="entry name" value="CYSTATHIONINE BETA-SYNTHASE"/>
    <property type="match status" value="1"/>
</dbReference>
<evidence type="ECO:0000256" key="8">
    <source>
        <dbReference type="ARBA" id="ARBA00023239"/>
    </source>
</evidence>
<protein>
    <recommendedName>
        <fullName evidence="9">Cystathionine beta-synthase</fullName>
        <ecNumber evidence="4">4.2.1.22</ecNumber>
    </recommendedName>
</protein>
<evidence type="ECO:0000313" key="12">
    <source>
        <dbReference type="EMBL" id="KAK6639648.1"/>
    </source>
</evidence>
<sequence length="513" mass="56684">MTDYAYQPLAPIPANELKNLDFVRPDGRSRCTWTPGADVDSAPHTFQSHTEKPKIMPNILHAVGNTPLVRLNKIPKSFGIKCEMLAKCEYFNPAGSVKDRIALRMVEDAEKQGLLKPGDTIIEPSSGNTGLGLAIAAAVKGYRCIIVMPLKMSNEKVDTLKALGAQVIRTPTAAAFDSPEGLMAVAQKLCKEIPNSIILDQYRNSCNPIAHYEHTCQEIIDQCEGKIDAIVCGAGTGGTICGIGRKIKDNIPSCKVIAADPLGSILSLPQELNKTDINFYEVEGIGYDFVPTVLGKSVVDEWYKTNDKDSLTMARMLIKEEGLLCGGSSGSAMSVAIQVAKTMSEGQRLVVLLPDGMRNYMSKFITDSWLKIRDFKNLDDQQNLWWSNKPVGVLHLRTPKVVPSNTPCSVAFNIMKKCNLDYIFVTTNGNITGAVNSDKILMNLTEGKNELNDELDKFSDPVRTVETSAPLAKISFITQKEKIVLVNCEFRWHKICHIIRFAEFHYEFCELIC</sequence>
<dbReference type="InterPro" id="IPR001216">
    <property type="entry name" value="P-phosphate_BS"/>
</dbReference>
<proteinExistence type="inferred from homology"/>
<keyword evidence="6" id="KW-0129">CBS domain</keyword>
<evidence type="ECO:0000256" key="4">
    <source>
        <dbReference type="ARBA" id="ARBA00012041"/>
    </source>
</evidence>
<comment type="catalytic activity">
    <reaction evidence="10">
        <text>L-homocysteine + L-serine = L,L-cystathionine + H2O</text>
        <dbReference type="Rhea" id="RHEA:10112"/>
        <dbReference type="ChEBI" id="CHEBI:15377"/>
        <dbReference type="ChEBI" id="CHEBI:33384"/>
        <dbReference type="ChEBI" id="CHEBI:58161"/>
        <dbReference type="ChEBI" id="CHEBI:58199"/>
        <dbReference type="EC" id="4.2.1.22"/>
    </reaction>
</comment>
<dbReference type="GO" id="GO:0005737">
    <property type="term" value="C:cytoplasm"/>
    <property type="evidence" value="ECO:0007669"/>
    <property type="project" value="InterPro"/>
</dbReference>
<evidence type="ECO:0000259" key="11">
    <source>
        <dbReference type="Pfam" id="PF00291"/>
    </source>
</evidence>
<comment type="cofactor">
    <cofactor evidence="1">
        <name>pyridoxal 5'-phosphate</name>
        <dbReference type="ChEBI" id="CHEBI:597326"/>
    </cofactor>
</comment>
<accession>A0AAN8S226</accession>
<dbReference type="FunFam" id="3.40.50.1100:FF:000118">
    <property type="entry name" value="Related to CYS4-cystathionine beta-synthase"/>
    <property type="match status" value="1"/>
</dbReference>
<dbReference type="InterPro" id="IPR005857">
    <property type="entry name" value="Cysta_beta_synth"/>
</dbReference>
<dbReference type="GO" id="GO:0030170">
    <property type="term" value="F:pyridoxal phosphate binding"/>
    <property type="evidence" value="ECO:0007669"/>
    <property type="project" value="UniProtKB-ARBA"/>
</dbReference>
<dbReference type="InterPro" id="IPR036052">
    <property type="entry name" value="TrpB-like_PALP_sf"/>
</dbReference>
<dbReference type="NCBIfam" id="TIGR01137">
    <property type="entry name" value="cysta_beta"/>
    <property type="match status" value="1"/>
</dbReference>
<evidence type="ECO:0000313" key="13">
    <source>
        <dbReference type="Proteomes" id="UP001372834"/>
    </source>
</evidence>
<dbReference type="EMBL" id="JAWJWE010000003">
    <property type="protein sequence ID" value="KAK6639648.1"/>
    <property type="molecule type" value="Genomic_DNA"/>
</dbReference>
<gene>
    <name evidence="12" type="ORF">RUM43_007921</name>
</gene>
<keyword evidence="7" id="KW-0028">Amino-acid biosynthesis</keyword>
<comment type="pathway">
    <text evidence="2">Amino-acid biosynthesis; L-cysteine biosynthesis; L-cysteine from L-homocysteine and L-serine: step 1/2.</text>
</comment>
<reference evidence="12 13" key="1">
    <citation type="submission" date="2023-10" db="EMBL/GenBank/DDBJ databases">
        <title>Genomes of two closely related lineages of the louse Polyplax serrata with different host specificities.</title>
        <authorList>
            <person name="Martinu J."/>
            <person name="Tarabai H."/>
            <person name="Stefka J."/>
            <person name="Hypsa V."/>
        </authorList>
    </citation>
    <scope>NUCLEOTIDE SEQUENCE [LARGE SCALE GENOMIC DNA]</scope>
    <source>
        <strain evidence="12">HR10_N</strain>
    </source>
</reference>
<keyword evidence="8" id="KW-0456">Lyase</keyword>
<evidence type="ECO:0000256" key="3">
    <source>
        <dbReference type="ARBA" id="ARBA00007103"/>
    </source>
</evidence>
<evidence type="ECO:0000256" key="9">
    <source>
        <dbReference type="ARBA" id="ARBA00026192"/>
    </source>
</evidence>
<evidence type="ECO:0000256" key="6">
    <source>
        <dbReference type="ARBA" id="ARBA00023122"/>
    </source>
</evidence>
<dbReference type="InterPro" id="IPR046342">
    <property type="entry name" value="CBS_dom_sf"/>
</dbReference>
<dbReference type="Gene3D" id="3.40.50.1100">
    <property type="match status" value="2"/>
</dbReference>
<dbReference type="AlphaFoldDB" id="A0AAN8S226"/>
<dbReference type="SUPFAM" id="SSF53686">
    <property type="entry name" value="Tryptophan synthase beta subunit-like PLP-dependent enzymes"/>
    <property type="match status" value="1"/>
</dbReference>
<dbReference type="Gene3D" id="3.10.580.10">
    <property type="entry name" value="CBS-domain"/>
    <property type="match status" value="1"/>
</dbReference>
<evidence type="ECO:0000256" key="2">
    <source>
        <dbReference type="ARBA" id="ARBA00005003"/>
    </source>
</evidence>
<evidence type="ECO:0000256" key="7">
    <source>
        <dbReference type="ARBA" id="ARBA00023192"/>
    </source>
</evidence>
<name>A0AAN8S226_POLSC</name>
<dbReference type="Pfam" id="PF00291">
    <property type="entry name" value="PALP"/>
    <property type="match status" value="1"/>
</dbReference>
<keyword evidence="5" id="KW-0663">Pyridoxal phosphate</keyword>
<dbReference type="CDD" id="cd01561">
    <property type="entry name" value="CBS_like"/>
    <property type="match status" value="1"/>
</dbReference>
<dbReference type="InterPro" id="IPR050214">
    <property type="entry name" value="Cys_Synth/Cystath_Beta-Synth"/>
</dbReference>
<dbReference type="PROSITE" id="PS00901">
    <property type="entry name" value="CYS_SYNTHASE"/>
    <property type="match status" value="1"/>
</dbReference>
<organism evidence="12 13">
    <name type="scientific">Polyplax serrata</name>
    <name type="common">Common mouse louse</name>
    <dbReference type="NCBI Taxonomy" id="468196"/>
    <lineage>
        <taxon>Eukaryota</taxon>
        <taxon>Metazoa</taxon>
        <taxon>Ecdysozoa</taxon>
        <taxon>Arthropoda</taxon>
        <taxon>Hexapoda</taxon>
        <taxon>Insecta</taxon>
        <taxon>Pterygota</taxon>
        <taxon>Neoptera</taxon>
        <taxon>Paraneoptera</taxon>
        <taxon>Psocodea</taxon>
        <taxon>Troctomorpha</taxon>
        <taxon>Phthiraptera</taxon>
        <taxon>Anoplura</taxon>
        <taxon>Polyplacidae</taxon>
        <taxon>Polyplax</taxon>
    </lineage>
</organism>